<dbReference type="PANTHER" id="PTHR46268">
    <property type="entry name" value="STRESS RESPONSE PROTEIN NHAX"/>
    <property type="match status" value="1"/>
</dbReference>
<dbReference type="CDD" id="cd00293">
    <property type="entry name" value="USP-like"/>
    <property type="match status" value="1"/>
</dbReference>
<evidence type="ECO:0000256" key="1">
    <source>
        <dbReference type="ARBA" id="ARBA00008791"/>
    </source>
</evidence>
<gene>
    <name evidence="3" type="ORF">Y5S_02487</name>
</gene>
<name>A0A095UNV3_9GAMM</name>
<proteinExistence type="inferred from homology"/>
<dbReference type="PATRIC" id="fig|1177154.3.peg.2521"/>
<organism evidence="3 4">
    <name type="scientific">Alcanivorax nanhaiticus</name>
    <dbReference type="NCBI Taxonomy" id="1177154"/>
    <lineage>
        <taxon>Bacteria</taxon>
        <taxon>Pseudomonadati</taxon>
        <taxon>Pseudomonadota</taxon>
        <taxon>Gammaproteobacteria</taxon>
        <taxon>Oceanospirillales</taxon>
        <taxon>Alcanivoracaceae</taxon>
        <taxon>Alcanivorax</taxon>
    </lineage>
</organism>
<evidence type="ECO:0000313" key="4">
    <source>
        <dbReference type="Proteomes" id="UP000029444"/>
    </source>
</evidence>
<dbReference type="InterPro" id="IPR014729">
    <property type="entry name" value="Rossmann-like_a/b/a_fold"/>
</dbReference>
<dbReference type="InterPro" id="IPR006016">
    <property type="entry name" value="UspA"/>
</dbReference>
<dbReference type="Proteomes" id="UP000029444">
    <property type="component" value="Unassembled WGS sequence"/>
</dbReference>
<dbReference type="AlphaFoldDB" id="A0A095UNV3"/>
<dbReference type="PRINTS" id="PR01438">
    <property type="entry name" value="UNVRSLSTRESS"/>
</dbReference>
<dbReference type="PANTHER" id="PTHR46268:SF6">
    <property type="entry name" value="UNIVERSAL STRESS PROTEIN UP12"/>
    <property type="match status" value="1"/>
</dbReference>
<comment type="similarity">
    <text evidence="1">Belongs to the universal stress protein A family.</text>
</comment>
<dbReference type="EMBL" id="ARXV01000010">
    <property type="protein sequence ID" value="KGD64185.1"/>
    <property type="molecule type" value="Genomic_DNA"/>
</dbReference>
<protein>
    <submittedName>
        <fullName evidence="3">Universal stress protein family protein</fullName>
    </submittedName>
</protein>
<comment type="caution">
    <text evidence="3">The sequence shown here is derived from an EMBL/GenBank/DDBJ whole genome shotgun (WGS) entry which is preliminary data.</text>
</comment>
<sequence>MYKRILVPIDGSQQALLALDHAAHLQQASNAELYLLCVFKHHSLFEASLSMVRPKDVQIPDDALREYASEVAEQAKQQALSAGAKNIRAFVKGGRPSRAIVRFASDNEVDLIVMGARGSSSDVDGYFLGSVSQRVASMARCPVLIV</sequence>
<evidence type="ECO:0000259" key="2">
    <source>
        <dbReference type="Pfam" id="PF00582"/>
    </source>
</evidence>
<keyword evidence="4" id="KW-1185">Reference proteome</keyword>
<dbReference type="RefSeq" id="WP_035233435.1">
    <property type="nucleotide sequence ID" value="NZ_ARXV01000010.1"/>
</dbReference>
<dbReference type="OrthoDB" id="9792500at2"/>
<accession>A0A095UNV3</accession>
<dbReference type="eggNOG" id="COG0589">
    <property type="taxonomic scope" value="Bacteria"/>
</dbReference>
<dbReference type="InterPro" id="IPR006015">
    <property type="entry name" value="Universal_stress_UspA"/>
</dbReference>
<dbReference type="Gene3D" id="3.40.50.620">
    <property type="entry name" value="HUPs"/>
    <property type="match status" value="1"/>
</dbReference>
<evidence type="ECO:0000313" key="3">
    <source>
        <dbReference type="EMBL" id="KGD64185.1"/>
    </source>
</evidence>
<reference evidence="3 4" key="1">
    <citation type="submission" date="2012-09" db="EMBL/GenBank/DDBJ databases">
        <title>Genome Sequence of alkane-degrading Bacterium Alcanivorax sp. 19-m-6.</title>
        <authorList>
            <person name="Lai Q."/>
            <person name="Shao Z."/>
        </authorList>
    </citation>
    <scope>NUCLEOTIDE SEQUENCE [LARGE SCALE GENOMIC DNA]</scope>
    <source>
        <strain evidence="3 4">19-m-6</strain>
    </source>
</reference>
<dbReference type="STRING" id="1177154.Y5S_02487"/>
<dbReference type="SUPFAM" id="SSF52402">
    <property type="entry name" value="Adenine nucleotide alpha hydrolases-like"/>
    <property type="match status" value="1"/>
</dbReference>
<feature type="domain" description="UspA" evidence="2">
    <location>
        <begin position="1"/>
        <end position="146"/>
    </location>
</feature>
<dbReference type="Pfam" id="PF00582">
    <property type="entry name" value="Usp"/>
    <property type="match status" value="1"/>
</dbReference>